<proteinExistence type="predicted"/>
<sequence length="157" mass="16716">MEPAAALDHPLVAVEHGLWPSCLLHVGVPILLCCALCLRLLGRAPMTVPLPIATSGGALSLAPPSLGIGATEGCGADRFFEGAFQKKAFAREPLVFDIILGGEDDCMFDDISDVDEEVEELQGGFADMISWELADVGVVDAPVKSCCTQRQAWRSEF</sequence>
<dbReference type="EMBL" id="HBGE01103825">
    <property type="protein sequence ID" value="CAD9185115.1"/>
    <property type="molecule type" value="Transcribed_RNA"/>
</dbReference>
<protein>
    <submittedName>
        <fullName evidence="1">Uncharacterized protein</fullName>
    </submittedName>
</protein>
<accession>A0A7S1S7K2</accession>
<evidence type="ECO:0000313" key="1">
    <source>
        <dbReference type="EMBL" id="CAD9185115.1"/>
    </source>
</evidence>
<organism evidence="1">
    <name type="scientific">Alexandrium catenella</name>
    <name type="common">Red tide dinoflagellate</name>
    <name type="synonym">Gonyaulax catenella</name>
    <dbReference type="NCBI Taxonomy" id="2925"/>
    <lineage>
        <taxon>Eukaryota</taxon>
        <taxon>Sar</taxon>
        <taxon>Alveolata</taxon>
        <taxon>Dinophyceae</taxon>
        <taxon>Gonyaulacales</taxon>
        <taxon>Pyrocystaceae</taxon>
        <taxon>Alexandrium</taxon>
    </lineage>
</organism>
<dbReference type="AlphaFoldDB" id="A0A7S1S7K2"/>
<gene>
    <name evidence="1" type="ORF">ACAT0790_LOCUS61889</name>
</gene>
<reference evidence="1" key="1">
    <citation type="submission" date="2021-01" db="EMBL/GenBank/DDBJ databases">
        <authorList>
            <person name="Corre E."/>
            <person name="Pelletier E."/>
            <person name="Niang G."/>
            <person name="Scheremetjew M."/>
            <person name="Finn R."/>
            <person name="Kale V."/>
            <person name="Holt S."/>
            <person name="Cochrane G."/>
            <person name="Meng A."/>
            <person name="Brown T."/>
            <person name="Cohen L."/>
        </authorList>
    </citation>
    <scope>NUCLEOTIDE SEQUENCE</scope>
    <source>
        <strain evidence="1">OF101</strain>
    </source>
</reference>
<name>A0A7S1S7K2_ALECA</name>